<feature type="region of interest" description="Disordered" evidence="1">
    <location>
        <begin position="183"/>
        <end position="224"/>
    </location>
</feature>
<evidence type="ECO:0000313" key="3">
    <source>
        <dbReference type="Proteomes" id="UP001153269"/>
    </source>
</evidence>
<reference evidence="2" key="1">
    <citation type="submission" date="2020-03" db="EMBL/GenBank/DDBJ databases">
        <authorList>
            <person name="Weist P."/>
        </authorList>
    </citation>
    <scope>NUCLEOTIDE SEQUENCE</scope>
</reference>
<feature type="compositionally biased region" description="Polar residues" evidence="1">
    <location>
        <begin position="85"/>
        <end position="94"/>
    </location>
</feature>
<dbReference type="EMBL" id="CADEAL010003824">
    <property type="protein sequence ID" value="CAB1445949.1"/>
    <property type="molecule type" value="Genomic_DNA"/>
</dbReference>
<feature type="region of interest" description="Disordered" evidence="1">
    <location>
        <begin position="85"/>
        <end position="147"/>
    </location>
</feature>
<comment type="caution">
    <text evidence="2">The sequence shown here is derived from an EMBL/GenBank/DDBJ whole genome shotgun (WGS) entry which is preliminary data.</text>
</comment>
<protein>
    <submittedName>
        <fullName evidence="2">Uncharacterized protein</fullName>
    </submittedName>
</protein>
<organism evidence="2 3">
    <name type="scientific">Pleuronectes platessa</name>
    <name type="common">European plaice</name>
    <dbReference type="NCBI Taxonomy" id="8262"/>
    <lineage>
        <taxon>Eukaryota</taxon>
        <taxon>Metazoa</taxon>
        <taxon>Chordata</taxon>
        <taxon>Craniata</taxon>
        <taxon>Vertebrata</taxon>
        <taxon>Euteleostomi</taxon>
        <taxon>Actinopterygii</taxon>
        <taxon>Neopterygii</taxon>
        <taxon>Teleostei</taxon>
        <taxon>Neoteleostei</taxon>
        <taxon>Acanthomorphata</taxon>
        <taxon>Carangaria</taxon>
        <taxon>Pleuronectiformes</taxon>
        <taxon>Pleuronectoidei</taxon>
        <taxon>Pleuronectidae</taxon>
        <taxon>Pleuronectes</taxon>
    </lineage>
</organism>
<sequence>MMMMMMMDDDDDDIPNNHDVDVDKDGVYLDQRAGALRAKFNHRIVVILNAFLHHPPEGSRSSYTGSSTLKQFMIPHHGLPSQTEFFNESSSGMQPSRLRCPREGEVGGAGSPNLPTPPLSSLRPPSTATDTGDGLSHRSRTPRIPPCALPTPAVFFPCPARANPRVGVSRASRFLVLRKEELGVGVGQRQAAGGRQGGQSSAKSRGTSAGKSGCTTEERAGEKR</sequence>
<gene>
    <name evidence="2" type="ORF">PLEPLA_LOCUS33693</name>
</gene>
<dbReference type="Proteomes" id="UP001153269">
    <property type="component" value="Unassembled WGS sequence"/>
</dbReference>
<accession>A0A9N7Z147</accession>
<feature type="compositionally biased region" description="Low complexity" evidence="1">
    <location>
        <begin position="119"/>
        <end position="129"/>
    </location>
</feature>
<feature type="compositionally biased region" description="Low complexity" evidence="1">
    <location>
        <begin position="187"/>
        <end position="206"/>
    </location>
</feature>
<proteinExistence type="predicted"/>
<dbReference type="AlphaFoldDB" id="A0A9N7Z147"/>
<evidence type="ECO:0000313" key="2">
    <source>
        <dbReference type="EMBL" id="CAB1445949.1"/>
    </source>
</evidence>
<keyword evidence="3" id="KW-1185">Reference proteome</keyword>
<evidence type="ECO:0000256" key="1">
    <source>
        <dbReference type="SAM" id="MobiDB-lite"/>
    </source>
</evidence>
<name>A0A9N7Z147_PLEPL</name>